<dbReference type="InterPro" id="IPR019928">
    <property type="entry name" value="Ribosomal_uL3_arc"/>
</dbReference>
<proteinExistence type="inferred from homology"/>
<comment type="subunit">
    <text evidence="6">Part of the 50S ribosomal subunit. Forms a cluster with proteins L14 and L24e.</text>
</comment>
<dbReference type="GO" id="GO:0006412">
    <property type="term" value="P:translation"/>
    <property type="evidence" value="ECO:0007669"/>
    <property type="project" value="UniProtKB-UniRule"/>
</dbReference>
<dbReference type="OrthoDB" id="6121at2157"/>
<dbReference type="PROSITE" id="PS00474">
    <property type="entry name" value="RIBOSOMAL_L3"/>
    <property type="match status" value="1"/>
</dbReference>
<keyword evidence="3 6" id="KW-0694">RNA-binding</keyword>
<protein>
    <recommendedName>
        <fullName evidence="6">Large ribosomal subunit protein uL3</fullName>
    </recommendedName>
</protein>
<dbReference type="KEGG" id="mfv:Mfer_0852"/>
<evidence type="ECO:0000256" key="5">
    <source>
        <dbReference type="ARBA" id="ARBA00023274"/>
    </source>
</evidence>
<evidence type="ECO:0000256" key="3">
    <source>
        <dbReference type="ARBA" id="ARBA00022884"/>
    </source>
</evidence>
<evidence type="ECO:0000313" key="9">
    <source>
        <dbReference type="Proteomes" id="UP000002315"/>
    </source>
</evidence>
<dbReference type="Gene3D" id="4.10.960.10">
    <property type="entry name" value="Ribosomal protein L3, domain 3"/>
    <property type="match status" value="1"/>
</dbReference>
<keyword evidence="9" id="KW-1185">Reference proteome</keyword>
<keyword evidence="4 6" id="KW-0689">Ribosomal protein</keyword>
<feature type="region of interest" description="Disordered" evidence="7">
    <location>
        <begin position="1"/>
        <end position="27"/>
    </location>
</feature>
<evidence type="ECO:0000256" key="7">
    <source>
        <dbReference type="SAM" id="MobiDB-lite"/>
    </source>
</evidence>
<dbReference type="HOGENOM" id="CLU_033361_2_0_2"/>
<evidence type="ECO:0000256" key="4">
    <source>
        <dbReference type="ARBA" id="ARBA00022980"/>
    </source>
</evidence>
<dbReference type="Proteomes" id="UP000002315">
    <property type="component" value="Chromosome"/>
</dbReference>
<comment type="similarity">
    <text evidence="1 6">Belongs to the universal ribosomal protein uL3 family.</text>
</comment>
<evidence type="ECO:0000256" key="1">
    <source>
        <dbReference type="ARBA" id="ARBA00006540"/>
    </source>
</evidence>
<dbReference type="InterPro" id="IPR000597">
    <property type="entry name" value="Ribosomal_uL3"/>
</dbReference>
<dbReference type="AlphaFoldDB" id="E3GZB8"/>
<dbReference type="GO" id="GO:0003735">
    <property type="term" value="F:structural constituent of ribosome"/>
    <property type="evidence" value="ECO:0007669"/>
    <property type="project" value="UniProtKB-UniRule"/>
</dbReference>
<dbReference type="InterPro" id="IPR009000">
    <property type="entry name" value="Transl_B-barrel_sf"/>
</dbReference>
<organism evidence="8 9">
    <name type="scientific">Methanothermus fervidus (strain ATCC 43054 / DSM 2088 / JCM 10308 / V24 S)</name>
    <dbReference type="NCBI Taxonomy" id="523846"/>
    <lineage>
        <taxon>Archaea</taxon>
        <taxon>Methanobacteriati</taxon>
        <taxon>Methanobacteriota</taxon>
        <taxon>Methanomada group</taxon>
        <taxon>Methanobacteria</taxon>
        <taxon>Methanobacteriales</taxon>
        <taxon>Methanothermaceae</taxon>
        <taxon>Methanothermus</taxon>
    </lineage>
</organism>
<keyword evidence="2 6" id="KW-0699">rRNA-binding</keyword>
<dbReference type="NCBIfam" id="TIGR03626">
    <property type="entry name" value="L3_arch"/>
    <property type="match status" value="1"/>
</dbReference>
<gene>
    <name evidence="6" type="primary">rpl3</name>
    <name evidence="8" type="ordered locus">Mfer_0852</name>
</gene>
<dbReference type="SUPFAM" id="SSF50447">
    <property type="entry name" value="Translation proteins"/>
    <property type="match status" value="1"/>
</dbReference>
<dbReference type="EMBL" id="CP002278">
    <property type="protein sequence ID" value="ADP77650.1"/>
    <property type="molecule type" value="Genomic_DNA"/>
</dbReference>
<keyword evidence="5 6" id="KW-0687">Ribonucleoprotein</keyword>
<dbReference type="PANTHER" id="PTHR11363:SF5">
    <property type="entry name" value="LARGE RIBOSOMAL SUBUNIT PROTEIN UL3"/>
    <property type="match status" value="1"/>
</dbReference>
<evidence type="ECO:0000256" key="2">
    <source>
        <dbReference type="ARBA" id="ARBA00022730"/>
    </source>
</evidence>
<dbReference type="Gene3D" id="2.40.30.10">
    <property type="entry name" value="Translation factors"/>
    <property type="match status" value="1"/>
</dbReference>
<dbReference type="Gene3D" id="3.30.1430.10">
    <property type="match status" value="1"/>
</dbReference>
<dbReference type="STRING" id="523846.Mfer_0852"/>
<dbReference type="HAMAP" id="MF_01325_A">
    <property type="entry name" value="Ribosomal_uL3_A"/>
    <property type="match status" value="1"/>
</dbReference>
<evidence type="ECO:0000313" key="8">
    <source>
        <dbReference type="EMBL" id="ADP77650.1"/>
    </source>
</evidence>
<dbReference type="NCBIfam" id="NF003261">
    <property type="entry name" value="PRK04231.1"/>
    <property type="match status" value="1"/>
</dbReference>
<reference evidence="8 9" key="1">
    <citation type="journal article" date="2010" name="Stand. Genomic Sci.">
        <title>Complete genome sequence of Methanothermus fervidus type strain (V24S).</title>
        <authorList>
            <person name="Anderson I."/>
            <person name="Djao O.D."/>
            <person name="Misra M."/>
            <person name="Chertkov O."/>
            <person name="Nolan M."/>
            <person name="Lucas S."/>
            <person name="Lapidus A."/>
            <person name="Del Rio T.G."/>
            <person name="Tice H."/>
            <person name="Cheng J.F."/>
            <person name="Tapia R."/>
            <person name="Han C."/>
            <person name="Goodwin L."/>
            <person name="Pitluck S."/>
            <person name="Liolios K."/>
            <person name="Ivanova N."/>
            <person name="Mavromatis K."/>
            <person name="Mikhailova N."/>
            <person name="Pati A."/>
            <person name="Brambilla E."/>
            <person name="Chen A."/>
            <person name="Palaniappan K."/>
            <person name="Land M."/>
            <person name="Hauser L."/>
            <person name="Chang Y.J."/>
            <person name="Jeffries C.D."/>
            <person name="Sikorski J."/>
            <person name="Spring S."/>
            <person name="Rohde M."/>
            <person name="Eichinger K."/>
            <person name="Huber H."/>
            <person name="Wirth R."/>
            <person name="Goker M."/>
            <person name="Detter J.C."/>
            <person name="Woyke T."/>
            <person name="Bristow J."/>
            <person name="Eisen J.A."/>
            <person name="Markowitz V."/>
            <person name="Hugenholtz P."/>
            <person name="Klenk H.P."/>
            <person name="Kyrpides N.C."/>
        </authorList>
    </citation>
    <scope>NUCLEOTIDE SEQUENCE [LARGE SCALE GENOMIC DNA]</scope>
    <source>
        <strain evidence="9">ATCC 43054 / DSM 2088 / JCM 10308 / V24 S</strain>
    </source>
</reference>
<dbReference type="InterPro" id="IPR019926">
    <property type="entry name" value="Ribosomal_uL3_CS"/>
</dbReference>
<dbReference type="PANTHER" id="PTHR11363">
    <property type="entry name" value="60S RIBOSOMAL PROTEIN L3-RELATED"/>
    <property type="match status" value="1"/>
</dbReference>
<accession>E3GZB8</accession>
<name>E3GZB8_METFV</name>
<dbReference type="GO" id="GO:0022625">
    <property type="term" value="C:cytosolic large ribosomal subunit"/>
    <property type="evidence" value="ECO:0007669"/>
    <property type="project" value="UniProtKB-UniRule"/>
</dbReference>
<dbReference type="GO" id="GO:0019843">
    <property type="term" value="F:rRNA binding"/>
    <property type="evidence" value="ECO:0007669"/>
    <property type="project" value="UniProtKB-UniRule"/>
</dbReference>
<dbReference type="InterPro" id="IPR044892">
    <property type="entry name" value="Ribosomal_L3_dom_3_arc_sf"/>
</dbReference>
<evidence type="ECO:0000256" key="6">
    <source>
        <dbReference type="HAMAP-Rule" id="MF_01325"/>
    </source>
</evidence>
<dbReference type="InterPro" id="IPR045077">
    <property type="entry name" value="L3_arc_euk"/>
</dbReference>
<sequence>MAKHHRPRRGSLAFSPRKRASRETPRIKSWPEIKDTCLLAAAGYKVGMTHVMAIDNKKNSPTEGMEVFTPVTIIETPPLTVMGIRAYERTSRGLKTLTDVLADDLKEDLERRINLPKNYDKDKALDKIEENKDYIEEVRVLVHTNPRLVTGVPKKKPEIFECGLGGKDPQEKLEYALELLGKDVKISEIFSEGEYVDTIAVTKGKGFQGPVKRWGIKIQNAKTARSGKGRHIGSLGPWTPSRTMWRVPQAGQTGYHRRTEYNKMIMKIGTSDEVEKINPKGGFIRYGLVRNDYLLVKGSVPGPTKRLIMLRKAIRPKVRQEKPPEITYIHKAS</sequence>
<dbReference type="Pfam" id="PF00297">
    <property type="entry name" value="Ribosomal_L3"/>
    <property type="match status" value="1"/>
</dbReference>
<comment type="function">
    <text evidence="6">One of the primary rRNA binding proteins, it binds directly near the 3'-end of the 23S rRNA, where it nucleates assembly of the 50S subunit.</text>
</comment>